<organism evidence="1 2">
    <name type="scientific">Phormidesmis priestleyi ULC007</name>
    <dbReference type="NCBI Taxonomy" id="1920490"/>
    <lineage>
        <taxon>Bacteria</taxon>
        <taxon>Bacillati</taxon>
        <taxon>Cyanobacteriota</taxon>
        <taxon>Cyanophyceae</taxon>
        <taxon>Leptolyngbyales</taxon>
        <taxon>Leptolyngbyaceae</taxon>
        <taxon>Phormidesmis</taxon>
    </lineage>
</organism>
<gene>
    <name evidence="1" type="ORF">C7B65_17215</name>
</gene>
<dbReference type="STRING" id="1920490.GCA_001895925_04251"/>
<accession>A0A2T1DBS8</accession>
<comment type="caution">
    <text evidence="1">The sequence shown here is derived from an EMBL/GenBank/DDBJ whole genome shotgun (WGS) entry which is preliminary data.</text>
</comment>
<reference evidence="1 2" key="2">
    <citation type="submission" date="2018-03" db="EMBL/GenBank/DDBJ databases">
        <title>The ancient ancestry and fast evolution of plastids.</title>
        <authorList>
            <person name="Moore K.R."/>
            <person name="Magnabosco C."/>
            <person name="Momper L."/>
            <person name="Gold D.A."/>
            <person name="Bosak T."/>
            <person name="Fournier G.P."/>
        </authorList>
    </citation>
    <scope>NUCLEOTIDE SEQUENCE [LARGE SCALE GENOMIC DNA]</scope>
    <source>
        <strain evidence="1 2">ULC007</strain>
    </source>
</reference>
<dbReference type="EMBL" id="PVWG01000022">
    <property type="protein sequence ID" value="PSB17935.1"/>
    <property type="molecule type" value="Genomic_DNA"/>
</dbReference>
<dbReference type="RefSeq" id="WP_073070372.1">
    <property type="nucleotide sequence ID" value="NZ_MPPI01000007.1"/>
</dbReference>
<evidence type="ECO:0000313" key="2">
    <source>
        <dbReference type="Proteomes" id="UP000238634"/>
    </source>
</evidence>
<proteinExistence type="predicted"/>
<name>A0A2T1DBS8_9CYAN</name>
<dbReference type="Proteomes" id="UP000238634">
    <property type="component" value="Unassembled WGS sequence"/>
</dbReference>
<reference evidence="1 2" key="1">
    <citation type="submission" date="2018-02" db="EMBL/GenBank/DDBJ databases">
        <authorList>
            <person name="Cohen D.B."/>
            <person name="Kent A.D."/>
        </authorList>
    </citation>
    <scope>NUCLEOTIDE SEQUENCE [LARGE SCALE GENOMIC DNA]</scope>
    <source>
        <strain evidence="1 2">ULC007</strain>
    </source>
</reference>
<protein>
    <submittedName>
        <fullName evidence="1">Uncharacterized protein</fullName>
    </submittedName>
</protein>
<dbReference type="AlphaFoldDB" id="A0A2T1DBS8"/>
<dbReference type="OrthoDB" id="531045at2"/>
<sequence length="115" mass="13114">MARYTCLFTVGIAFNNFQRVLNETLKSCSLDIIYDTGDYIMARETPGRVSFPKLVTVEVLIDKTTATDKEVRMNFVIKNEELPLQVDNHCRQIFTQVSQAVTDNQHWQLIEAVGG</sequence>
<evidence type="ECO:0000313" key="1">
    <source>
        <dbReference type="EMBL" id="PSB17935.1"/>
    </source>
</evidence>
<keyword evidence="2" id="KW-1185">Reference proteome</keyword>